<dbReference type="AlphaFoldDB" id="A0ABD1CAL5"/>
<sequence>MDSFQQSERIKELQDHVVTLRHDMSVCYKRMLMKECQVIANNLAEAKVNFPRQNLDQLQNIRPADLSRATQSFRTNPPMHEILNQARQLQRFQQMDRKKH</sequence>
<evidence type="ECO:0000313" key="1">
    <source>
        <dbReference type="EMBL" id="KAL1373421.1"/>
    </source>
</evidence>
<organism evidence="1 2">
    <name type="scientific">Culex pipiens pipiens</name>
    <name type="common">Northern house mosquito</name>
    <dbReference type="NCBI Taxonomy" id="38569"/>
    <lineage>
        <taxon>Eukaryota</taxon>
        <taxon>Metazoa</taxon>
        <taxon>Ecdysozoa</taxon>
        <taxon>Arthropoda</taxon>
        <taxon>Hexapoda</taxon>
        <taxon>Insecta</taxon>
        <taxon>Pterygota</taxon>
        <taxon>Neoptera</taxon>
        <taxon>Endopterygota</taxon>
        <taxon>Diptera</taxon>
        <taxon>Nematocera</taxon>
        <taxon>Culicoidea</taxon>
        <taxon>Culicidae</taxon>
        <taxon>Culicinae</taxon>
        <taxon>Culicini</taxon>
        <taxon>Culex</taxon>
        <taxon>Culex</taxon>
    </lineage>
</organism>
<dbReference type="Proteomes" id="UP001562425">
    <property type="component" value="Unassembled WGS sequence"/>
</dbReference>
<comment type="caution">
    <text evidence="1">The sequence shown here is derived from an EMBL/GenBank/DDBJ whole genome shotgun (WGS) entry which is preliminary data.</text>
</comment>
<protein>
    <submittedName>
        <fullName evidence="1">Uncharacterized protein</fullName>
    </submittedName>
</protein>
<name>A0ABD1CAL5_CULPP</name>
<accession>A0ABD1CAL5</accession>
<gene>
    <name evidence="1" type="ORF">pipiens_018669</name>
</gene>
<dbReference type="EMBL" id="JBEHCU010014396">
    <property type="protein sequence ID" value="KAL1373421.1"/>
    <property type="molecule type" value="Genomic_DNA"/>
</dbReference>
<evidence type="ECO:0000313" key="2">
    <source>
        <dbReference type="Proteomes" id="UP001562425"/>
    </source>
</evidence>
<keyword evidence="2" id="KW-1185">Reference proteome</keyword>
<proteinExistence type="predicted"/>
<reference evidence="1 2" key="1">
    <citation type="submission" date="2024-05" db="EMBL/GenBank/DDBJ databases">
        <title>Culex pipiens pipiens assembly and annotation.</title>
        <authorList>
            <person name="Alout H."/>
            <person name="Durand T."/>
        </authorList>
    </citation>
    <scope>NUCLEOTIDE SEQUENCE [LARGE SCALE GENOMIC DNA]</scope>
    <source>
        <strain evidence="1">HA-2024</strain>
        <tissue evidence="1">Whole body</tissue>
    </source>
</reference>